<reference evidence="2" key="1">
    <citation type="journal article" date="2023" name="Mol. Phylogenet. Evol.">
        <title>Genome-scale phylogeny and comparative genomics of the fungal order Sordariales.</title>
        <authorList>
            <person name="Hensen N."/>
            <person name="Bonometti L."/>
            <person name="Westerberg I."/>
            <person name="Brannstrom I.O."/>
            <person name="Guillou S."/>
            <person name="Cros-Aarteil S."/>
            <person name="Calhoun S."/>
            <person name="Haridas S."/>
            <person name="Kuo A."/>
            <person name="Mondo S."/>
            <person name="Pangilinan J."/>
            <person name="Riley R."/>
            <person name="LaButti K."/>
            <person name="Andreopoulos B."/>
            <person name="Lipzen A."/>
            <person name="Chen C."/>
            <person name="Yan M."/>
            <person name="Daum C."/>
            <person name="Ng V."/>
            <person name="Clum A."/>
            <person name="Steindorff A."/>
            <person name="Ohm R.A."/>
            <person name="Martin F."/>
            <person name="Silar P."/>
            <person name="Natvig D.O."/>
            <person name="Lalanne C."/>
            <person name="Gautier V."/>
            <person name="Ament-Velasquez S.L."/>
            <person name="Kruys A."/>
            <person name="Hutchinson M.I."/>
            <person name="Powell A.J."/>
            <person name="Barry K."/>
            <person name="Miller A.N."/>
            <person name="Grigoriev I.V."/>
            <person name="Debuchy R."/>
            <person name="Gladieux P."/>
            <person name="Hiltunen Thoren M."/>
            <person name="Johannesson H."/>
        </authorList>
    </citation>
    <scope>NUCLEOTIDE SEQUENCE</scope>
    <source>
        <strain evidence="2">CBS 359.72</strain>
    </source>
</reference>
<dbReference type="GO" id="GO:0009116">
    <property type="term" value="P:nucleoside metabolic process"/>
    <property type="evidence" value="ECO:0007669"/>
    <property type="project" value="InterPro"/>
</dbReference>
<dbReference type="GO" id="GO:0003824">
    <property type="term" value="F:catalytic activity"/>
    <property type="evidence" value="ECO:0007669"/>
    <property type="project" value="InterPro"/>
</dbReference>
<comment type="caution">
    <text evidence="2">The sequence shown here is derived from an EMBL/GenBank/DDBJ whole genome shotgun (WGS) entry which is preliminary data.</text>
</comment>
<proteinExistence type="predicted"/>
<evidence type="ECO:0000313" key="2">
    <source>
        <dbReference type="EMBL" id="KAK4248095.1"/>
    </source>
</evidence>
<feature type="chain" id="PRO_5042830760" evidence="1">
    <location>
        <begin position="33"/>
        <end position="313"/>
    </location>
</feature>
<organism evidence="2 3">
    <name type="scientific">Corynascus novoguineensis</name>
    <dbReference type="NCBI Taxonomy" id="1126955"/>
    <lineage>
        <taxon>Eukaryota</taxon>
        <taxon>Fungi</taxon>
        <taxon>Dikarya</taxon>
        <taxon>Ascomycota</taxon>
        <taxon>Pezizomycotina</taxon>
        <taxon>Sordariomycetes</taxon>
        <taxon>Sordariomycetidae</taxon>
        <taxon>Sordariales</taxon>
        <taxon>Chaetomiaceae</taxon>
        <taxon>Corynascus</taxon>
    </lineage>
</organism>
<protein>
    <submittedName>
        <fullName evidence="2">Kinesin light chain</fullName>
    </submittedName>
</protein>
<reference evidence="2" key="2">
    <citation type="submission" date="2023-05" db="EMBL/GenBank/DDBJ databases">
        <authorList>
            <consortium name="Lawrence Berkeley National Laboratory"/>
            <person name="Steindorff A."/>
            <person name="Hensen N."/>
            <person name="Bonometti L."/>
            <person name="Westerberg I."/>
            <person name="Brannstrom I.O."/>
            <person name="Guillou S."/>
            <person name="Cros-Aarteil S."/>
            <person name="Calhoun S."/>
            <person name="Haridas S."/>
            <person name="Kuo A."/>
            <person name="Mondo S."/>
            <person name="Pangilinan J."/>
            <person name="Riley R."/>
            <person name="Labutti K."/>
            <person name="Andreopoulos B."/>
            <person name="Lipzen A."/>
            <person name="Chen C."/>
            <person name="Yanf M."/>
            <person name="Daum C."/>
            <person name="Ng V."/>
            <person name="Clum A."/>
            <person name="Ohm R."/>
            <person name="Martin F."/>
            <person name="Silar P."/>
            <person name="Natvig D."/>
            <person name="Lalanne C."/>
            <person name="Gautier V."/>
            <person name="Ament-Velasquez S.L."/>
            <person name="Kruys A."/>
            <person name="Hutchinson M.I."/>
            <person name="Powell A.J."/>
            <person name="Barry K."/>
            <person name="Miller A.N."/>
            <person name="Grigoriev I.V."/>
            <person name="Debuchy R."/>
            <person name="Gladieux P."/>
            <person name="Thoren M.H."/>
            <person name="Johannesson H."/>
        </authorList>
    </citation>
    <scope>NUCLEOTIDE SEQUENCE</scope>
    <source>
        <strain evidence="2">CBS 359.72</strain>
    </source>
</reference>
<name>A0AAN7CUC7_9PEZI</name>
<keyword evidence="1" id="KW-0732">Signal</keyword>
<dbReference type="SUPFAM" id="SSF53167">
    <property type="entry name" value="Purine and uridine phosphorylases"/>
    <property type="match status" value="1"/>
</dbReference>
<dbReference type="AlphaFoldDB" id="A0AAN7CUC7"/>
<sequence length="313" mass="33988">MAMAMVAHKSSLGLSVSLWAWICPLEVEQMAAMEMLDEHHSSSSIQQSSGDHNVYKLGSINGHNIVIAGLHLPGNCSAAAVVAQMTMTFPNIRCGVLVGIGGGVPVTTDKGMIRLRHVVASKPTGKHSGAVQYDHGKSIAGHFERTGALPYPPTILLNAAQALEVERARAVDDPVWLNIQRIDTEHPQFRRFRFPGAAKDHLYRPEYRRQRPGLSCESFVVVHRGIIASGELVVKDAELRDCLAEQDGLLCFEMEAAGALSGFPCLVIRGISDYCDSHKNDEWQGYAAAAAAAYARQLFYHISRNWPSGGGSS</sequence>
<dbReference type="InterPro" id="IPR035994">
    <property type="entry name" value="Nucleoside_phosphorylase_sf"/>
</dbReference>
<keyword evidence="3" id="KW-1185">Reference proteome</keyword>
<dbReference type="EMBL" id="MU857643">
    <property type="protein sequence ID" value="KAK4248095.1"/>
    <property type="molecule type" value="Genomic_DNA"/>
</dbReference>
<dbReference type="Proteomes" id="UP001303647">
    <property type="component" value="Unassembled WGS sequence"/>
</dbReference>
<evidence type="ECO:0000256" key="1">
    <source>
        <dbReference type="SAM" id="SignalP"/>
    </source>
</evidence>
<dbReference type="PANTHER" id="PTHR46082">
    <property type="entry name" value="ATP/GTP-BINDING PROTEIN-RELATED"/>
    <property type="match status" value="1"/>
</dbReference>
<accession>A0AAN7CUC7</accession>
<gene>
    <name evidence="2" type="ORF">C7999DRAFT_40724</name>
</gene>
<dbReference type="PANTHER" id="PTHR46082:SF11">
    <property type="entry name" value="AAA+ ATPASE DOMAIN-CONTAINING PROTEIN-RELATED"/>
    <property type="match status" value="1"/>
</dbReference>
<feature type="signal peptide" evidence="1">
    <location>
        <begin position="1"/>
        <end position="32"/>
    </location>
</feature>
<evidence type="ECO:0000313" key="3">
    <source>
        <dbReference type="Proteomes" id="UP001303647"/>
    </source>
</evidence>
<dbReference type="InterPro" id="IPR053137">
    <property type="entry name" value="NLR-like"/>
</dbReference>
<dbReference type="Gene3D" id="3.40.50.1580">
    <property type="entry name" value="Nucleoside phosphorylase domain"/>
    <property type="match status" value="1"/>
</dbReference>